<sequence length="285" mass="31050">MTSTSQANNQVSFSASLIISKRSCTIRSFQTAAYSLAQQIIASLKGTFRVVTITDQEIKANLAKGASSLAMEDVRLGMTVVPANSLILRDGTVISFGPIADQNCSLITILPIMLGAAASSSDVQSLDMAEVVLVDGVNATFTVFNDSPTMAQRHAMTTLVETMGFREAIISAEAIKKNINESNDPALDGIWWDDNDIERAAFILIDGAIVSGGYDFWLNHSGLTVLRTMFDDSDSDFDTLCWAGNLVVVIPEDMDYRMYGPPTALQRYQIAYLDAWGYYGEKKHA</sequence>
<organism evidence="1 2">
    <name type="scientific">Schleiferilactobacillus shenzhenensis LY-73</name>
    <dbReference type="NCBI Taxonomy" id="1231336"/>
    <lineage>
        <taxon>Bacteria</taxon>
        <taxon>Bacillati</taxon>
        <taxon>Bacillota</taxon>
        <taxon>Bacilli</taxon>
        <taxon>Lactobacillales</taxon>
        <taxon>Lactobacillaceae</taxon>
        <taxon>Schleiferilactobacillus</taxon>
    </lineage>
</organism>
<dbReference type="STRING" id="1231336.L248_2104"/>
<evidence type="ECO:0000313" key="1">
    <source>
        <dbReference type="EMBL" id="ERL63870.1"/>
    </source>
</evidence>
<accession>U4TKI6</accession>
<dbReference type="AlphaFoldDB" id="U4TKI6"/>
<name>U4TKI6_9LACO</name>
<proteinExistence type="predicted"/>
<keyword evidence="2" id="KW-1185">Reference proteome</keyword>
<gene>
    <name evidence="1" type="ORF">L248_2104</name>
</gene>
<dbReference type="EMBL" id="KI271611">
    <property type="protein sequence ID" value="ERL63870.1"/>
    <property type="molecule type" value="Genomic_DNA"/>
</dbReference>
<evidence type="ECO:0000313" key="2">
    <source>
        <dbReference type="Proteomes" id="UP000030647"/>
    </source>
</evidence>
<dbReference type="Proteomes" id="UP000030647">
    <property type="component" value="Unassembled WGS sequence"/>
</dbReference>
<reference evidence="2" key="1">
    <citation type="journal article" date="2013" name="Genome Announc.">
        <title>Whole-Genome Sequencing of Lactobacillus shenzhenensis Strain LY-73T.</title>
        <authorList>
            <person name="Lin Z."/>
            <person name="Liu Z."/>
            <person name="Yang R."/>
            <person name="Zou Y."/>
            <person name="Wan D."/>
            <person name="Chen J."/>
            <person name="Guo M."/>
            <person name="Zhao J."/>
            <person name="Fang C."/>
            <person name="Yang R."/>
            <person name="Liu F."/>
        </authorList>
    </citation>
    <scope>NUCLEOTIDE SEQUENCE [LARGE SCALE GENOMIC DNA]</scope>
    <source>
        <strain evidence="2">LY-73</strain>
    </source>
</reference>
<protein>
    <submittedName>
        <fullName evidence="1">Uncharacterized protein</fullName>
    </submittedName>
</protein>
<dbReference type="HOGENOM" id="CLU_975883_0_0_9"/>